<dbReference type="Gene3D" id="2.40.110.10">
    <property type="entry name" value="Butyryl-CoA Dehydrogenase, subunit A, domain 2"/>
    <property type="match status" value="1"/>
</dbReference>
<dbReference type="EMBL" id="CP032487">
    <property type="protein sequence ID" value="QAX77428.1"/>
    <property type="molecule type" value="Genomic_DNA"/>
</dbReference>
<evidence type="ECO:0000313" key="1">
    <source>
        <dbReference type="EMBL" id="QAX77428.1"/>
    </source>
</evidence>
<keyword evidence="2" id="KW-1185">Reference proteome</keyword>
<proteinExistence type="predicted"/>
<accession>A0ABX5QVW2</accession>
<dbReference type="InterPro" id="IPR046373">
    <property type="entry name" value="Acyl-CoA_Oxase/DH_mid-dom_sf"/>
</dbReference>
<dbReference type="Proteomes" id="UP000288804">
    <property type="component" value="Chromosome"/>
</dbReference>
<reference evidence="2" key="1">
    <citation type="submission" date="2018-09" db="EMBL/GenBank/DDBJ databases">
        <title>Yersinia hibernicus sp. nov.</title>
        <authorList>
            <person name="Nguyen S.V."/>
            <person name="Mundanda D.M."/>
            <person name="Anes J."/>
            <person name="Fanning S."/>
        </authorList>
    </citation>
    <scope>NUCLEOTIDE SEQUENCE [LARGE SCALE GENOMIC DNA]</scope>
    <source>
        <strain evidence="2">CFS1934</strain>
    </source>
</reference>
<name>A0ABX5QVW2_9GAMM</name>
<gene>
    <name evidence="1" type="ORF">D5F51_01935</name>
</gene>
<dbReference type="InterPro" id="IPR009100">
    <property type="entry name" value="AcylCoA_DH/oxidase_NM_dom_sf"/>
</dbReference>
<organism evidence="1 2">
    <name type="scientific">Yersinia hibernica</name>
    <dbReference type="NCBI Taxonomy" id="2339259"/>
    <lineage>
        <taxon>Bacteria</taxon>
        <taxon>Pseudomonadati</taxon>
        <taxon>Pseudomonadota</taxon>
        <taxon>Gammaproteobacteria</taxon>
        <taxon>Enterobacterales</taxon>
        <taxon>Yersiniaceae</taxon>
        <taxon>Yersinia</taxon>
    </lineage>
</organism>
<protein>
    <submittedName>
        <fullName evidence="1">Uncharacterized protein</fullName>
    </submittedName>
</protein>
<sequence length="116" mass="13230">MFTPSDTIQRDKYHDEVNNLHCIYSMCCSEIANGTNVKNLKTTVSHENTPEKLRLHFLTSGSCKFWAGNALYSAPVGMVLERFIVKDTDHVPDWFQVPLRYQEHGVLFSSINIPAI</sequence>
<dbReference type="SUPFAM" id="SSF56645">
    <property type="entry name" value="Acyl-CoA dehydrogenase NM domain-like"/>
    <property type="match status" value="1"/>
</dbReference>
<evidence type="ECO:0000313" key="2">
    <source>
        <dbReference type="Proteomes" id="UP000288804"/>
    </source>
</evidence>